<dbReference type="SUPFAM" id="SSF46689">
    <property type="entry name" value="Homeodomain-like"/>
    <property type="match status" value="1"/>
</dbReference>
<evidence type="ECO:0000256" key="1">
    <source>
        <dbReference type="SAM" id="MobiDB-lite"/>
    </source>
</evidence>
<dbReference type="InterPro" id="IPR009057">
    <property type="entry name" value="Homeodomain-like_sf"/>
</dbReference>
<dbReference type="Proteomes" id="UP001521209">
    <property type="component" value="Unassembled WGS sequence"/>
</dbReference>
<dbReference type="InterPro" id="IPR036388">
    <property type="entry name" value="WH-like_DNA-bd_sf"/>
</dbReference>
<sequence length="200" mass="21769">MFTPTEAAVVTRLPLKAVYNAIDRKTVPATTGSRAGHATRLLDLGALVSLALERRLADRLVPELRREVFTAVANARRNVVSVEGGLLKIDLREPRRELAVSLRELRRARGLVATDPEVMGGDPVFRGTRIPVHVVASLQEQGATEAELLAGYPRLTPDMIRLAPIYAAAYPLRGRPRAQPWRGKPPAHANRRSLAAIAGA</sequence>
<feature type="region of interest" description="Disordered" evidence="1">
    <location>
        <begin position="177"/>
        <end position="200"/>
    </location>
</feature>
<proteinExistence type="predicted"/>
<dbReference type="PANTHER" id="PTHR34849:SF3">
    <property type="entry name" value="SSR2962 PROTEIN"/>
    <property type="match status" value="1"/>
</dbReference>
<evidence type="ECO:0000313" key="3">
    <source>
        <dbReference type="Proteomes" id="UP001521209"/>
    </source>
</evidence>
<dbReference type="InterPro" id="IPR007367">
    <property type="entry name" value="DUF433"/>
</dbReference>
<dbReference type="EMBL" id="JAKGBZ010000102">
    <property type="protein sequence ID" value="MCF3948902.1"/>
    <property type="molecule type" value="Genomic_DNA"/>
</dbReference>
<comment type="caution">
    <text evidence="2">The sequence shown here is derived from an EMBL/GenBank/DDBJ whole genome shotgun (WGS) entry which is preliminary data.</text>
</comment>
<dbReference type="RefSeq" id="WP_235706210.1">
    <property type="nucleotide sequence ID" value="NZ_JAKGBZ010000102.1"/>
</dbReference>
<gene>
    <name evidence="2" type="ORF">L2A60_19860</name>
</gene>
<protein>
    <submittedName>
        <fullName evidence="2">DUF433 domain-containing protein</fullName>
    </submittedName>
</protein>
<dbReference type="Pfam" id="PF04255">
    <property type="entry name" value="DUF433"/>
    <property type="match status" value="1"/>
</dbReference>
<evidence type="ECO:0000313" key="2">
    <source>
        <dbReference type="EMBL" id="MCF3948902.1"/>
    </source>
</evidence>
<accession>A0ABS9E1L9</accession>
<name>A0ABS9E1L9_9PROT</name>
<organism evidence="2 3">
    <name type="scientific">Acidiphilium iwatense</name>
    <dbReference type="NCBI Taxonomy" id="768198"/>
    <lineage>
        <taxon>Bacteria</taxon>
        <taxon>Pseudomonadati</taxon>
        <taxon>Pseudomonadota</taxon>
        <taxon>Alphaproteobacteria</taxon>
        <taxon>Acetobacterales</taxon>
        <taxon>Acidocellaceae</taxon>
        <taxon>Acidiphilium</taxon>
    </lineage>
</organism>
<keyword evidence="3" id="KW-1185">Reference proteome</keyword>
<dbReference type="Gene3D" id="1.10.10.10">
    <property type="entry name" value="Winged helix-like DNA-binding domain superfamily/Winged helix DNA-binding domain"/>
    <property type="match status" value="1"/>
</dbReference>
<reference evidence="2 3" key="1">
    <citation type="submission" date="2022-01" db="EMBL/GenBank/DDBJ databases">
        <authorList>
            <person name="Won M."/>
            <person name="Kim S.-J."/>
            <person name="Kwon S.-W."/>
        </authorList>
    </citation>
    <scope>NUCLEOTIDE SEQUENCE [LARGE SCALE GENOMIC DNA]</scope>
    <source>
        <strain evidence="2 3">KCTC 23505</strain>
    </source>
</reference>
<dbReference type="PANTHER" id="PTHR34849">
    <property type="entry name" value="SSL5025 PROTEIN"/>
    <property type="match status" value="1"/>
</dbReference>